<dbReference type="PROSITE" id="PS51272">
    <property type="entry name" value="SLH"/>
    <property type="match status" value="3"/>
</dbReference>
<reference evidence="4" key="2">
    <citation type="journal article" date="2019" name="Genome Biol. Evol.">
        <title>Day and night: Metabolic profiles and evolutionary relationships of six axenic non-marine cyanobacteria.</title>
        <authorList>
            <person name="Will S.E."/>
            <person name="Henke P."/>
            <person name="Boedeker C."/>
            <person name="Huang S."/>
            <person name="Brinkmann H."/>
            <person name="Rohde M."/>
            <person name="Jarek M."/>
            <person name="Friedl T."/>
            <person name="Seufert S."/>
            <person name="Schumacher M."/>
            <person name="Overmann J."/>
            <person name="Neumann-Schaal M."/>
            <person name="Petersen J."/>
        </authorList>
    </citation>
    <scope>NUCLEOTIDE SEQUENCE [LARGE SCALE GENOMIC DNA]</scope>
    <source>
        <strain evidence="4">PCC 7102</strain>
    </source>
</reference>
<feature type="transmembrane region" description="Helical" evidence="2">
    <location>
        <begin position="22"/>
        <end position="40"/>
    </location>
</feature>
<dbReference type="RefSeq" id="WP_127078153.1">
    <property type="nucleotide sequence ID" value="NZ_RSCL01000001.1"/>
</dbReference>
<organism evidence="4 5">
    <name type="scientific">Dulcicalothrix desertica PCC 7102</name>
    <dbReference type="NCBI Taxonomy" id="232991"/>
    <lineage>
        <taxon>Bacteria</taxon>
        <taxon>Bacillati</taxon>
        <taxon>Cyanobacteriota</taxon>
        <taxon>Cyanophyceae</taxon>
        <taxon>Nostocales</taxon>
        <taxon>Calotrichaceae</taxon>
        <taxon>Dulcicalothrix</taxon>
    </lineage>
</organism>
<evidence type="ECO:0000256" key="1">
    <source>
        <dbReference type="SAM" id="MobiDB-lite"/>
    </source>
</evidence>
<comment type="caution">
    <text evidence="4">The sequence shown here is derived from an EMBL/GenBank/DDBJ whole genome shotgun (WGS) entry which is preliminary data.</text>
</comment>
<dbReference type="PANTHER" id="PTHR43308:SF5">
    <property type="entry name" value="S-LAYER PROTEIN _ PEPTIDOGLYCAN ENDO-BETA-N-ACETYLGLUCOSAMINIDASE"/>
    <property type="match status" value="1"/>
</dbReference>
<gene>
    <name evidence="4" type="ORF">DSM106972_002900</name>
</gene>
<dbReference type="InterPro" id="IPR051465">
    <property type="entry name" value="Cell_Envelope_Struct_Comp"/>
</dbReference>
<evidence type="ECO:0000313" key="5">
    <source>
        <dbReference type="Proteomes" id="UP000271624"/>
    </source>
</evidence>
<dbReference type="Proteomes" id="UP000271624">
    <property type="component" value="Unassembled WGS sequence"/>
</dbReference>
<dbReference type="InterPro" id="IPR001119">
    <property type="entry name" value="SLH_dom"/>
</dbReference>
<evidence type="ECO:0000256" key="2">
    <source>
        <dbReference type="SAM" id="Phobius"/>
    </source>
</evidence>
<evidence type="ECO:0000259" key="3">
    <source>
        <dbReference type="PROSITE" id="PS51272"/>
    </source>
</evidence>
<feature type="domain" description="SLH" evidence="3">
    <location>
        <begin position="215"/>
        <end position="274"/>
    </location>
</feature>
<dbReference type="OrthoDB" id="9759810at2"/>
<feature type="domain" description="SLH" evidence="3">
    <location>
        <begin position="276"/>
        <end position="340"/>
    </location>
</feature>
<reference evidence="4" key="1">
    <citation type="submission" date="2018-12" db="EMBL/GenBank/DDBJ databases">
        <authorList>
            <person name="Will S."/>
            <person name="Neumann-Schaal M."/>
            <person name="Henke P."/>
        </authorList>
    </citation>
    <scope>NUCLEOTIDE SEQUENCE</scope>
    <source>
        <strain evidence="4">PCC 7102</strain>
    </source>
</reference>
<name>A0A3S1J8L3_9CYAN</name>
<keyword evidence="2" id="KW-1133">Transmembrane helix</keyword>
<keyword evidence="2" id="KW-0812">Transmembrane</keyword>
<sequence length="348" mass="37670">MTNLPPSGPRSPQRSPLDFDEFIGIIVAFTTIGAILFWAFSRRDTGWNLGSLLPTQPTPGVQVSPGASNNVIPGLQNSDGKVTLPVIPPVGTNPDSNSDSNIWPPVNNEQNLEPNVGVAPPIIPGVVVPVPNINPVPQITTPVTSLPVTPPPRAFTDVPDNFWARRFIDVLSSRKIIEGFKDYSFRPDQPITRAEFAAIVERAFNKDIGQTKLAFTDVPGNYWATGAINDAIATGFLKGYPDKTFKPEQKIPRVQVLVALVSGLNLKTSAAPDKVVSIYSDAKDIPKYAIDRVATATTEGLVVNYPDRNAFAPNREATRAEVAAMIHQALVREGRLPAIKSENIVQVK</sequence>
<proteinExistence type="predicted"/>
<dbReference type="PANTHER" id="PTHR43308">
    <property type="entry name" value="OUTER MEMBRANE PROTEIN ALPHA-RELATED"/>
    <property type="match status" value="1"/>
</dbReference>
<feature type="domain" description="SLH" evidence="3">
    <location>
        <begin position="151"/>
        <end position="214"/>
    </location>
</feature>
<accession>A0A3S1J8L3</accession>
<feature type="region of interest" description="Disordered" evidence="1">
    <location>
        <begin position="89"/>
        <end position="109"/>
    </location>
</feature>
<dbReference type="Pfam" id="PF00395">
    <property type="entry name" value="SLH"/>
    <property type="match status" value="3"/>
</dbReference>
<evidence type="ECO:0000313" key="4">
    <source>
        <dbReference type="EMBL" id="RUT09795.1"/>
    </source>
</evidence>
<protein>
    <recommendedName>
        <fullName evidence="3">SLH domain-containing protein</fullName>
    </recommendedName>
</protein>
<dbReference type="EMBL" id="RSCL01000001">
    <property type="protein sequence ID" value="RUT09795.1"/>
    <property type="molecule type" value="Genomic_DNA"/>
</dbReference>
<keyword evidence="5" id="KW-1185">Reference proteome</keyword>
<dbReference type="AlphaFoldDB" id="A0A3S1J8L3"/>
<feature type="compositionally biased region" description="Polar residues" evidence="1">
    <location>
        <begin position="93"/>
        <end position="109"/>
    </location>
</feature>
<keyword evidence="2" id="KW-0472">Membrane</keyword>